<evidence type="ECO:0000256" key="1">
    <source>
        <dbReference type="SAM" id="Phobius"/>
    </source>
</evidence>
<protein>
    <submittedName>
        <fullName evidence="3">Transposase</fullName>
    </submittedName>
</protein>
<accession>A0A0M3IGD7</accession>
<keyword evidence="1" id="KW-0812">Transmembrane</keyword>
<organism evidence="2 3">
    <name type="scientific">Ascaris lumbricoides</name>
    <name type="common">Giant roundworm</name>
    <dbReference type="NCBI Taxonomy" id="6252"/>
    <lineage>
        <taxon>Eukaryota</taxon>
        <taxon>Metazoa</taxon>
        <taxon>Ecdysozoa</taxon>
        <taxon>Nematoda</taxon>
        <taxon>Chromadorea</taxon>
        <taxon>Rhabditida</taxon>
        <taxon>Spirurina</taxon>
        <taxon>Ascaridomorpha</taxon>
        <taxon>Ascaridoidea</taxon>
        <taxon>Ascarididae</taxon>
        <taxon>Ascaris</taxon>
    </lineage>
</organism>
<name>A0A0M3IGD7_ASCLU</name>
<feature type="transmembrane region" description="Helical" evidence="1">
    <location>
        <begin position="12"/>
        <end position="32"/>
    </location>
</feature>
<dbReference type="WBParaSite" id="ALUE_0001735501-mRNA-1">
    <property type="protein sequence ID" value="ALUE_0001735501-mRNA-1"/>
    <property type="gene ID" value="ALUE_0001735501"/>
</dbReference>
<dbReference type="AlphaFoldDB" id="A0A0M3IGD7"/>
<proteinExistence type="predicted"/>
<evidence type="ECO:0000313" key="2">
    <source>
        <dbReference type="Proteomes" id="UP000036681"/>
    </source>
</evidence>
<keyword evidence="1" id="KW-1133">Transmembrane helix</keyword>
<keyword evidence="1" id="KW-0472">Membrane</keyword>
<sequence>MVLPAVHIPWLLKYNLMGFLRIAFRFVTLCLLNKKIRSYTI</sequence>
<evidence type="ECO:0000313" key="3">
    <source>
        <dbReference type="WBParaSite" id="ALUE_0001735501-mRNA-1"/>
    </source>
</evidence>
<reference evidence="3" key="1">
    <citation type="submission" date="2017-02" db="UniProtKB">
        <authorList>
            <consortium name="WormBaseParasite"/>
        </authorList>
    </citation>
    <scope>IDENTIFICATION</scope>
</reference>
<dbReference type="Proteomes" id="UP000036681">
    <property type="component" value="Unplaced"/>
</dbReference>
<keyword evidence="2" id="KW-1185">Reference proteome</keyword>